<dbReference type="Proteomes" id="UP000676649">
    <property type="component" value="Chromosome"/>
</dbReference>
<dbReference type="EMBL" id="CP073754">
    <property type="protein sequence ID" value="QWF69977.1"/>
    <property type="molecule type" value="Genomic_DNA"/>
</dbReference>
<dbReference type="AlphaFoldDB" id="A0A975R8G8"/>
<dbReference type="Pfam" id="PF04607">
    <property type="entry name" value="RelA_SpoT"/>
    <property type="match status" value="1"/>
</dbReference>
<dbReference type="SMART" id="SM00954">
    <property type="entry name" value="RelA_SpoT"/>
    <property type="match status" value="1"/>
</dbReference>
<keyword evidence="3" id="KW-1185">Reference proteome</keyword>
<gene>
    <name evidence="2" type="ORF">KEF85_11505</name>
</gene>
<dbReference type="CDD" id="cd05399">
    <property type="entry name" value="NT_Rel-Spo_like"/>
    <property type="match status" value="1"/>
</dbReference>
<dbReference type="GO" id="GO:0015969">
    <property type="term" value="P:guanosine tetraphosphate metabolic process"/>
    <property type="evidence" value="ECO:0007669"/>
    <property type="project" value="InterPro"/>
</dbReference>
<accession>A0A975R8G8</accession>
<dbReference type="InterPro" id="IPR043519">
    <property type="entry name" value="NT_sf"/>
</dbReference>
<dbReference type="PANTHER" id="PTHR41773">
    <property type="entry name" value="GTP PYROPHOSPHATASE-RELATED"/>
    <property type="match status" value="1"/>
</dbReference>
<evidence type="ECO:0000313" key="2">
    <source>
        <dbReference type="EMBL" id="QWF69977.1"/>
    </source>
</evidence>
<protein>
    <submittedName>
        <fullName evidence="2">RelA/SpoT domain-containing protein</fullName>
    </submittedName>
</protein>
<dbReference type="KEGG" id="mpad:KEF85_11505"/>
<feature type="domain" description="RelA/SpoT" evidence="1">
    <location>
        <begin position="42"/>
        <end position="175"/>
    </location>
</feature>
<reference evidence="2" key="1">
    <citation type="submission" date="2021-04" db="EMBL/GenBank/DDBJ databases">
        <title>Draft genome sequence data of methanotrophic Methylovulum sp. strain S1L and Methylomonas sp. strain S2AM isolated from boreal lake water columns.</title>
        <authorList>
            <person name="Rissanen A.J."/>
            <person name="Mangayil R."/>
            <person name="Svenning M.M."/>
            <person name="Khanongnuch R."/>
        </authorList>
    </citation>
    <scope>NUCLEOTIDE SEQUENCE</scope>
    <source>
        <strain evidence="2">S2AM</strain>
    </source>
</reference>
<evidence type="ECO:0000313" key="3">
    <source>
        <dbReference type="Proteomes" id="UP000676649"/>
    </source>
</evidence>
<name>A0A975R8G8_9GAMM</name>
<dbReference type="InterPro" id="IPR007685">
    <property type="entry name" value="RelA_SpoT"/>
</dbReference>
<dbReference type="PANTHER" id="PTHR41773:SF1">
    <property type="entry name" value="RELA_SPOT DOMAIN-CONTAINING PROTEIN"/>
    <property type="match status" value="1"/>
</dbReference>
<evidence type="ECO:0000259" key="1">
    <source>
        <dbReference type="SMART" id="SM00954"/>
    </source>
</evidence>
<proteinExistence type="predicted"/>
<organism evidence="2 3">
    <name type="scientific">Methylomonas paludis</name>
    <dbReference type="NCBI Taxonomy" id="1173101"/>
    <lineage>
        <taxon>Bacteria</taxon>
        <taxon>Pseudomonadati</taxon>
        <taxon>Pseudomonadota</taxon>
        <taxon>Gammaproteobacteria</taxon>
        <taxon>Methylococcales</taxon>
        <taxon>Methylococcaceae</taxon>
        <taxon>Methylomonas</taxon>
    </lineage>
</organism>
<dbReference type="RefSeq" id="WP_215580701.1">
    <property type="nucleotide sequence ID" value="NZ_CP073754.1"/>
</dbReference>
<dbReference type="Gene3D" id="3.30.460.10">
    <property type="entry name" value="Beta Polymerase, domain 2"/>
    <property type="match status" value="1"/>
</dbReference>
<sequence>MNLAQYLAGQQDLYKEFAELVEGILEASIRGNRQLRLQQVQSRAKNPASLKGKLEKAGLLESNAIEDDIKDLAGCRLIFYTNSDVAAFLSSGILQEQFKVDWERTKFHHPVPMASEKPRLFISNNFVVELKEELAQRPEFERFRGIRCEVQVQTILNHAWSEMEHDILYKRPRLEGFGGRLMSDIDERMQKIMRDYLIPAGYEFQKVVNDFERLSSGKALFDEAPLLAIQNCQNNNELHERLTSFNQHVLPHFDDLEAVQNDVRKTVLAAMMAAQSRKAKPIDTSYGQLEGHTTDQLMSLVADILDRFRYLGEEGVINTFDAICILYDSATSDNQRKRLISSAKNLSEHSLAVWQQAGGPVVESILVERIHALDLNRIVASKAVVLEVLGQVLRPEVRGSSSTYNTFTIKAGAVTPSDLLVNVRSAAIDILLSVFRAATSDKEKKVVLQKLSEASRTPTMGNYSNALLAIALNDTARIVRFLTEVSAEQSYILLEEFEHHCLWHYRRSNSLPPSMAQDQEVARARDGLNQAILAFRDRVNTDQRFVIFKTLVGYQTVFPPAWEGGDFDIHGIDEYRKMEIAKLVDQVSEKTAEEWLQIITICANTSSDDRATFPSFCLFLEQLGKTKPEIVLCYLDRLDNELTNFLSSMLLGLEQSGLKEAAIKQIWTWIGEGKYARQVIRYCEFASTLDLSLQEEALQVAIRADDEVGIFHAIRASVARYKDAPDNMTELVFLPALRYLTDRGRHEWINAVWPRSENQALFSSLAPEQEDEVLASMVICPHIDYDAEQILQAIAAQSPEKVIDFFEKRVAYEKGLQSSHGYEEIPYKFQDLRETLQQIPELLVAKVRKWFASDNELFAYRGGRMIAAVFPEPEDQLLKPLHELAGTGKPDDVEFVIEVLKNYQGQIVLHDLFKDLIEALPEDSPLMGEISVVLDSVGVVNGEFGHVETYLRKKDEIKPWLEDPREKVRAFAHSQTLSLERQIADEQRRAEQGLELRKRNYGE</sequence>
<dbReference type="SUPFAM" id="SSF81301">
    <property type="entry name" value="Nucleotidyltransferase"/>
    <property type="match status" value="1"/>
</dbReference>